<dbReference type="Proteomes" id="UP000317663">
    <property type="component" value="Unassembled WGS sequence"/>
</dbReference>
<dbReference type="AlphaFoldDB" id="A0A502GLP5"/>
<accession>A0A502GLP5</accession>
<name>A0A502GLP5_9GAMM</name>
<reference evidence="1 2" key="1">
    <citation type="journal article" date="2019" name="Environ. Microbiol.">
        <title>Species interactions and distinct microbial communities in high Arctic permafrost affected cryosols are associated with the CH4 and CO2 gas fluxes.</title>
        <authorList>
            <person name="Altshuler I."/>
            <person name="Hamel J."/>
            <person name="Turney S."/>
            <person name="Magnuson E."/>
            <person name="Levesque R."/>
            <person name="Greer C."/>
            <person name="Whyte L.G."/>
        </authorList>
    </citation>
    <scope>NUCLEOTIDE SEQUENCE [LARGE SCALE GENOMIC DNA]</scope>
    <source>
        <strain evidence="1 2">E4</strain>
    </source>
</reference>
<dbReference type="OrthoDB" id="6505788at2"/>
<protein>
    <submittedName>
        <fullName evidence="1">Uncharacterized protein</fullName>
    </submittedName>
</protein>
<evidence type="ECO:0000313" key="1">
    <source>
        <dbReference type="EMBL" id="TPG62794.1"/>
    </source>
</evidence>
<dbReference type="RefSeq" id="WP_140472176.1">
    <property type="nucleotide sequence ID" value="NZ_RCZD01000004.1"/>
</dbReference>
<dbReference type="EMBL" id="RCZD01000004">
    <property type="protein sequence ID" value="TPG62794.1"/>
    <property type="molecule type" value="Genomic_DNA"/>
</dbReference>
<proteinExistence type="predicted"/>
<organism evidence="1 2">
    <name type="scientific">Ewingella americana</name>
    <dbReference type="NCBI Taxonomy" id="41202"/>
    <lineage>
        <taxon>Bacteria</taxon>
        <taxon>Pseudomonadati</taxon>
        <taxon>Pseudomonadota</taxon>
        <taxon>Gammaproteobacteria</taxon>
        <taxon>Enterobacterales</taxon>
        <taxon>Yersiniaceae</taxon>
        <taxon>Ewingella</taxon>
    </lineage>
</organism>
<gene>
    <name evidence="1" type="ORF">EAH77_10025</name>
</gene>
<comment type="caution">
    <text evidence="1">The sequence shown here is derived from an EMBL/GenBank/DDBJ whole genome shotgun (WGS) entry which is preliminary data.</text>
</comment>
<evidence type="ECO:0000313" key="2">
    <source>
        <dbReference type="Proteomes" id="UP000317663"/>
    </source>
</evidence>
<sequence>MYMIKNDFEYREWMMKTYFMIDGIQGDSLLTEEELDDFLFESRPAAYPCLAMVLPSTTRPLDNDISFIYPEQVGLWAKEMGVLKC</sequence>
<keyword evidence="2" id="KW-1185">Reference proteome</keyword>